<protein>
    <submittedName>
        <fullName evidence="1">Uncharacterized protein</fullName>
    </submittedName>
</protein>
<name>A0A0P6G599_9CRUS</name>
<dbReference type="AlphaFoldDB" id="A0A0P6G599"/>
<reference evidence="1" key="1">
    <citation type="submission" date="2015-10" db="EMBL/GenBank/DDBJ databases">
        <title>EvidentialGene: Evidence-directed Construction of Complete mRNA Transcriptomes without Genomes.</title>
        <authorList>
            <person name="Gilbert D.G."/>
        </authorList>
    </citation>
    <scope>NUCLEOTIDE SEQUENCE</scope>
</reference>
<evidence type="ECO:0000313" key="1">
    <source>
        <dbReference type="EMBL" id="JAN53946.1"/>
    </source>
</evidence>
<sequence>MVMYNGEETELGAIFFQEMLYSRFEYVCKNYDVHSARCWLFQLIEDESTLTHTMADDQNIVCLV</sequence>
<proteinExistence type="predicted"/>
<dbReference type="EMBL" id="GDIQ01040791">
    <property type="protein sequence ID" value="JAN53946.1"/>
    <property type="molecule type" value="Transcribed_RNA"/>
</dbReference>
<organism evidence="1">
    <name type="scientific">Daphnia magna</name>
    <dbReference type="NCBI Taxonomy" id="35525"/>
    <lineage>
        <taxon>Eukaryota</taxon>
        <taxon>Metazoa</taxon>
        <taxon>Ecdysozoa</taxon>
        <taxon>Arthropoda</taxon>
        <taxon>Crustacea</taxon>
        <taxon>Branchiopoda</taxon>
        <taxon>Diplostraca</taxon>
        <taxon>Cladocera</taxon>
        <taxon>Anomopoda</taxon>
        <taxon>Daphniidae</taxon>
        <taxon>Daphnia</taxon>
    </lineage>
</organism>
<accession>A0A0P6G599</accession>